<accession>A0A0D2MTY7</accession>
<feature type="region of interest" description="Disordered" evidence="1">
    <location>
        <begin position="1"/>
        <end position="23"/>
    </location>
</feature>
<dbReference type="GeneID" id="25727182"/>
<dbReference type="OrthoDB" id="564565at2759"/>
<sequence>MATKSSSGSRTQHARGSRTGEAVVDKDGRVLDIDQVLSEAVIDGGELVVEYGPGPLAFKSRWEGRPKTPPFHWSDDGSGERVLPHDAWLTGLDLGQEGLGALQEPEFLATDPGAGEADLARAKDVLVRNAGALQMLFLMCTADASTPVEATSRMTLAQLKTMLAAARVMGPGGVAADAVDRVFAQVLGSQGALARKADNPSATPSTLDLPDFMVALVHVAHLRFSAESFASGPSTTPLSTKLLSLLQESVGAHVLGELQRKLEKLHAATLTPGTALLLRKGRRLTEQVLDRCQLKRVKARVLRVDLRHVCKHLQRWGMLGKEFGLPELAPVAVFAKQQHTDPHRFVLHPWPLALDYDEMERLLLGTAHVLAWARKMRTAGGGFEEFLGELLDAVYKRSGVLIDAPASGQAGGPVPAAGGAASGGAGGSGGARSAAGFDGAIGSNIISSDGSSSGGRQLLRGSASSGGAR</sequence>
<dbReference type="EMBL" id="KK102382">
    <property type="protein sequence ID" value="KIY97905.1"/>
    <property type="molecule type" value="Genomic_DNA"/>
</dbReference>
<protein>
    <submittedName>
        <fullName evidence="2">Uncharacterized protein</fullName>
    </submittedName>
</protein>
<dbReference type="RefSeq" id="XP_013896925.1">
    <property type="nucleotide sequence ID" value="XM_014041471.1"/>
</dbReference>
<gene>
    <name evidence="2" type="ORF">MNEG_10058</name>
</gene>
<evidence type="ECO:0000313" key="3">
    <source>
        <dbReference type="Proteomes" id="UP000054498"/>
    </source>
</evidence>
<dbReference type="AlphaFoldDB" id="A0A0D2MTY7"/>
<dbReference type="Proteomes" id="UP000054498">
    <property type="component" value="Unassembled WGS sequence"/>
</dbReference>
<dbReference type="KEGG" id="mng:MNEG_10058"/>
<name>A0A0D2MTY7_9CHLO</name>
<proteinExistence type="predicted"/>
<feature type="compositionally biased region" description="Polar residues" evidence="1">
    <location>
        <begin position="1"/>
        <end position="11"/>
    </location>
</feature>
<evidence type="ECO:0000313" key="2">
    <source>
        <dbReference type="EMBL" id="KIY97905.1"/>
    </source>
</evidence>
<feature type="compositionally biased region" description="Gly residues" evidence="1">
    <location>
        <begin position="420"/>
        <end position="430"/>
    </location>
</feature>
<organism evidence="2 3">
    <name type="scientific">Monoraphidium neglectum</name>
    <dbReference type="NCBI Taxonomy" id="145388"/>
    <lineage>
        <taxon>Eukaryota</taxon>
        <taxon>Viridiplantae</taxon>
        <taxon>Chlorophyta</taxon>
        <taxon>core chlorophytes</taxon>
        <taxon>Chlorophyceae</taxon>
        <taxon>CS clade</taxon>
        <taxon>Sphaeropleales</taxon>
        <taxon>Selenastraceae</taxon>
        <taxon>Monoraphidium</taxon>
    </lineage>
</organism>
<evidence type="ECO:0000256" key="1">
    <source>
        <dbReference type="SAM" id="MobiDB-lite"/>
    </source>
</evidence>
<keyword evidence="3" id="KW-1185">Reference proteome</keyword>
<feature type="region of interest" description="Disordered" evidence="1">
    <location>
        <begin position="446"/>
        <end position="469"/>
    </location>
</feature>
<feature type="region of interest" description="Disordered" evidence="1">
    <location>
        <begin position="411"/>
        <end position="432"/>
    </location>
</feature>
<reference evidence="2 3" key="1">
    <citation type="journal article" date="2013" name="BMC Genomics">
        <title>Reconstruction of the lipid metabolism for the microalga Monoraphidium neglectum from its genome sequence reveals characteristics suitable for biofuel production.</title>
        <authorList>
            <person name="Bogen C."/>
            <person name="Al-Dilaimi A."/>
            <person name="Albersmeier A."/>
            <person name="Wichmann J."/>
            <person name="Grundmann M."/>
            <person name="Rupp O."/>
            <person name="Lauersen K.J."/>
            <person name="Blifernez-Klassen O."/>
            <person name="Kalinowski J."/>
            <person name="Goesmann A."/>
            <person name="Mussgnug J.H."/>
            <person name="Kruse O."/>
        </authorList>
    </citation>
    <scope>NUCLEOTIDE SEQUENCE [LARGE SCALE GENOMIC DNA]</scope>
    <source>
        <strain evidence="2 3">SAG 48.87</strain>
    </source>
</reference>